<evidence type="ECO:0000256" key="2">
    <source>
        <dbReference type="ARBA" id="ARBA00011955"/>
    </source>
</evidence>
<evidence type="ECO:0000313" key="13">
    <source>
        <dbReference type="Proteomes" id="UP001610104"/>
    </source>
</evidence>
<evidence type="ECO:0000256" key="9">
    <source>
        <dbReference type="ARBA" id="ARBA00031306"/>
    </source>
</evidence>
<dbReference type="SUPFAM" id="SSF143631">
    <property type="entry name" value="ApbE-like"/>
    <property type="match status" value="1"/>
</dbReference>
<evidence type="ECO:0000256" key="8">
    <source>
        <dbReference type="ARBA" id="ARBA00022842"/>
    </source>
</evidence>
<evidence type="ECO:0000256" key="11">
    <source>
        <dbReference type="PIRNR" id="PIRNR006268"/>
    </source>
</evidence>
<sequence>MNPYFYTLVIVISIVSCSKPVNIKMAGPVFGTTYSIQYYSEDGQDLQHSIDSLFYVVNKSMSTYQTNSDISKLNRNEANTVDAHFIKVFKASKEIYTETEGSFDPTIGNLVNAWDFGPEGNVRNLDSLKIDSLMLSVGLNKVHLEGNKVIKENANTFMDFNAIAKGYGVDVISEFLESQKISNYIIEIGGEIRTKGINIEKDKPWKVGVEMPHFDGSQSIISAISLKDEAMATSGTYRKFKLDDAGKRYSHIIDANTGYPSKTSLLSISVIASNCMMADGYATAFKTMGIEKVKAFLEKHKELKVFLIFENDKNEFETLGLNSFPEF</sequence>
<evidence type="ECO:0000256" key="1">
    <source>
        <dbReference type="ARBA" id="ARBA00001946"/>
    </source>
</evidence>
<keyword evidence="6 11" id="KW-0479">Metal-binding</keyword>
<dbReference type="EMBL" id="JBAWKC010000001">
    <property type="protein sequence ID" value="MFH6767992.1"/>
    <property type="molecule type" value="Genomic_DNA"/>
</dbReference>
<dbReference type="InterPro" id="IPR024932">
    <property type="entry name" value="ApbE"/>
</dbReference>
<dbReference type="Proteomes" id="UP001610104">
    <property type="component" value="Unassembled WGS sequence"/>
</dbReference>
<keyword evidence="5 11" id="KW-0808">Transferase</keyword>
<accession>A0ABW7MME5</accession>
<evidence type="ECO:0000256" key="4">
    <source>
        <dbReference type="ARBA" id="ARBA00022630"/>
    </source>
</evidence>
<dbReference type="Gene3D" id="3.10.520.10">
    <property type="entry name" value="ApbE-like domains"/>
    <property type="match status" value="1"/>
</dbReference>
<evidence type="ECO:0000256" key="5">
    <source>
        <dbReference type="ARBA" id="ARBA00022679"/>
    </source>
</evidence>
<comment type="similarity">
    <text evidence="11">Belongs to the ApbE family.</text>
</comment>
<organism evidence="12 13">
    <name type="scientific">Gaetbulibacter aquiaggeris</name>
    <dbReference type="NCBI Taxonomy" id="1735373"/>
    <lineage>
        <taxon>Bacteria</taxon>
        <taxon>Pseudomonadati</taxon>
        <taxon>Bacteroidota</taxon>
        <taxon>Flavobacteriia</taxon>
        <taxon>Flavobacteriales</taxon>
        <taxon>Flavobacteriaceae</taxon>
        <taxon>Gaetbulibacter</taxon>
    </lineage>
</organism>
<name>A0ABW7MME5_9FLAO</name>
<comment type="caution">
    <text evidence="12">The sequence shown here is derived from an EMBL/GenBank/DDBJ whole genome shotgun (WGS) entry which is preliminary data.</text>
</comment>
<gene>
    <name evidence="12" type="ORF">V8G56_04520</name>
</gene>
<evidence type="ECO:0000256" key="7">
    <source>
        <dbReference type="ARBA" id="ARBA00022827"/>
    </source>
</evidence>
<dbReference type="PIRSF" id="PIRSF006268">
    <property type="entry name" value="ApbE"/>
    <property type="match status" value="1"/>
</dbReference>
<dbReference type="InterPro" id="IPR003374">
    <property type="entry name" value="ApbE-like_sf"/>
</dbReference>
<dbReference type="PANTHER" id="PTHR30040:SF2">
    <property type="entry name" value="FAD:PROTEIN FMN TRANSFERASE"/>
    <property type="match status" value="1"/>
</dbReference>
<comment type="cofactor">
    <cofactor evidence="1">
        <name>Mg(2+)</name>
        <dbReference type="ChEBI" id="CHEBI:18420"/>
    </cofactor>
</comment>
<dbReference type="GO" id="GO:0016740">
    <property type="term" value="F:transferase activity"/>
    <property type="evidence" value="ECO:0007669"/>
    <property type="project" value="UniProtKB-KW"/>
</dbReference>
<keyword evidence="4 11" id="KW-0285">Flavoprotein</keyword>
<evidence type="ECO:0000256" key="6">
    <source>
        <dbReference type="ARBA" id="ARBA00022723"/>
    </source>
</evidence>
<keyword evidence="7 11" id="KW-0274">FAD</keyword>
<comment type="catalytic activity">
    <reaction evidence="10 11">
        <text>L-threonyl-[protein] + FAD = FMN-L-threonyl-[protein] + AMP + H(+)</text>
        <dbReference type="Rhea" id="RHEA:36847"/>
        <dbReference type="Rhea" id="RHEA-COMP:11060"/>
        <dbReference type="Rhea" id="RHEA-COMP:11061"/>
        <dbReference type="ChEBI" id="CHEBI:15378"/>
        <dbReference type="ChEBI" id="CHEBI:30013"/>
        <dbReference type="ChEBI" id="CHEBI:57692"/>
        <dbReference type="ChEBI" id="CHEBI:74257"/>
        <dbReference type="ChEBI" id="CHEBI:456215"/>
        <dbReference type="EC" id="2.7.1.180"/>
    </reaction>
</comment>
<evidence type="ECO:0000256" key="10">
    <source>
        <dbReference type="ARBA" id="ARBA00048540"/>
    </source>
</evidence>
<protein>
    <recommendedName>
        <fullName evidence="3 11">FAD:protein FMN transferase</fullName>
        <ecNumber evidence="2 11">2.7.1.180</ecNumber>
    </recommendedName>
    <alternativeName>
        <fullName evidence="9 11">Flavin transferase</fullName>
    </alternativeName>
</protein>
<keyword evidence="8 11" id="KW-0460">Magnesium</keyword>
<dbReference type="EC" id="2.7.1.180" evidence="2 11"/>
<dbReference type="RefSeq" id="WP_395437264.1">
    <property type="nucleotide sequence ID" value="NZ_JBAWKC010000001.1"/>
</dbReference>
<reference evidence="12 13" key="1">
    <citation type="submission" date="2024-02" db="EMBL/GenBank/DDBJ databases">
        <title>A Gaetbulibacter species isolated from tidal flats and genomic insights of their niches.</title>
        <authorList>
            <person name="Ye Y."/>
        </authorList>
    </citation>
    <scope>NUCLEOTIDE SEQUENCE [LARGE SCALE GENOMIC DNA]</scope>
    <source>
        <strain evidence="12 13">KEM-8</strain>
    </source>
</reference>
<dbReference type="Pfam" id="PF02424">
    <property type="entry name" value="ApbE"/>
    <property type="match status" value="1"/>
</dbReference>
<evidence type="ECO:0000256" key="3">
    <source>
        <dbReference type="ARBA" id="ARBA00016337"/>
    </source>
</evidence>
<dbReference type="PANTHER" id="PTHR30040">
    <property type="entry name" value="THIAMINE BIOSYNTHESIS LIPOPROTEIN APBE"/>
    <property type="match status" value="1"/>
</dbReference>
<evidence type="ECO:0000313" key="12">
    <source>
        <dbReference type="EMBL" id="MFH6767992.1"/>
    </source>
</evidence>
<proteinExistence type="inferred from homology"/>
<keyword evidence="13" id="KW-1185">Reference proteome</keyword>